<organism evidence="1 2">
    <name type="scientific">Lacihabitans soyangensis</name>
    <dbReference type="NCBI Taxonomy" id="869394"/>
    <lineage>
        <taxon>Bacteria</taxon>
        <taxon>Pseudomonadati</taxon>
        <taxon>Bacteroidota</taxon>
        <taxon>Cytophagia</taxon>
        <taxon>Cytophagales</taxon>
        <taxon>Leadbetterellaceae</taxon>
        <taxon>Lacihabitans</taxon>
    </lineage>
</organism>
<protein>
    <submittedName>
        <fullName evidence="1">Uncharacterized protein</fullName>
    </submittedName>
</protein>
<name>A0AAE3H717_9BACT</name>
<reference evidence="1 2" key="1">
    <citation type="submission" date="2018-11" db="EMBL/GenBank/DDBJ databases">
        <title>Novel bacteria species description.</title>
        <authorList>
            <person name="Han J.-H."/>
        </authorList>
    </citation>
    <scope>NUCLEOTIDE SEQUENCE [LARGE SCALE GENOMIC DNA]</scope>
    <source>
        <strain evidence="1 2">KCTC23259</strain>
    </source>
</reference>
<proteinExistence type="predicted"/>
<comment type="caution">
    <text evidence="1">The sequence shown here is derived from an EMBL/GenBank/DDBJ whole genome shotgun (WGS) entry which is preliminary data.</text>
</comment>
<evidence type="ECO:0000313" key="1">
    <source>
        <dbReference type="EMBL" id="MCP9765335.1"/>
    </source>
</evidence>
<dbReference type="AlphaFoldDB" id="A0AAE3H717"/>
<accession>A0AAE3H717</accession>
<keyword evidence="2" id="KW-1185">Reference proteome</keyword>
<sequence length="83" mass="9878">MKRIWKNQYSYESVGNYVFKISLREFKKMAVGLGLPTLTARAVILQWEQKYQSKTFQAIKRKLNDLFMRFNNNSLSAFIDYSL</sequence>
<gene>
    <name evidence="1" type="ORF">EGI31_20570</name>
</gene>
<dbReference type="EMBL" id="RJUF01000182">
    <property type="protein sequence ID" value="MCP9765335.1"/>
    <property type="molecule type" value="Genomic_DNA"/>
</dbReference>
<dbReference type="Proteomes" id="UP001204144">
    <property type="component" value="Unassembled WGS sequence"/>
</dbReference>
<evidence type="ECO:0000313" key="2">
    <source>
        <dbReference type="Proteomes" id="UP001204144"/>
    </source>
</evidence>